<keyword evidence="3" id="KW-1185">Reference proteome</keyword>
<feature type="region of interest" description="Disordered" evidence="1">
    <location>
        <begin position="92"/>
        <end position="114"/>
    </location>
</feature>
<evidence type="ECO:0000256" key="1">
    <source>
        <dbReference type="SAM" id="MobiDB-lite"/>
    </source>
</evidence>
<gene>
    <name evidence="2" type="ORF">QR685DRAFT_513645</name>
</gene>
<feature type="region of interest" description="Disordered" evidence="1">
    <location>
        <begin position="182"/>
        <end position="202"/>
    </location>
</feature>
<sequence length="202" mass="22546">MLPCAHCIVAHITTTHTQAHKHTGTLHYSHPVFCVSAMSCCEVLLLLAQQERGSPNARRKGTSTSDAHPSLPGPGSFYWTFPHSHSSPSSHLVPRLVSSCPQTHPGPIHRRSPTSGQVLALDMTGSALLTRLLQVTFSTRRRPGRQQQHRHHHRRYTVQSTLLVSTYPYRDFKETKRVALPCAGPDNRAKRNQPSPAHRRVV</sequence>
<organism evidence="2 3">
    <name type="scientific">Neurospora intermedia</name>
    <dbReference type="NCBI Taxonomy" id="5142"/>
    <lineage>
        <taxon>Eukaryota</taxon>
        <taxon>Fungi</taxon>
        <taxon>Dikarya</taxon>
        <taxon>Ascomycota</taxon>
        <taxon>Pezizomycotina</taxon>
        <taxon>Sordariomycetes</taxon>
        <taxon>Sordariomycetidae</taxon>
        <taxon>Sordariales</taxon>
        <taxon>Sordariaceae</taxon>
        <taxon>Neurospora</taxon>
    </lineage>
</organism>
<protein>
    <submittedName>
        <fullName evidence="2">Uncharacterized protein</fullName>
    </submittedName>
</protein>
<evidence type="ECO:0000313" key="3">
    <source>
        <dbReference type="Proteomes" id="UP001451303"/>
    </source>
</evidence>
<dbReference type="Proteomes" id="UP001451303">
    <property type="component" value="Unassembled WGS sequence"/>
</dbReference>
<evidence type="ECO:0000313" key="2">
    <source>
        <dbReference type="EMBL" id="KAL0475761.1"/>
    </source>
</evidence>
<feature type="region of interest" description="Disordered" evidence="1">
    <location>
        <begin position="52"/>
        <end position="71"/>
    </location>
</feature>
<proteinExistence type="predicted"/>
<accession>A0ABR3DV48</accession>
<comment type="caution">
    <text evidence="2">The sequence shown here is derived from an EMBL/GenBank/DDBJ whole genome shotgun (WGS) entry which is preliminary data.</text>
</comment>
<dbReference type="EMBL" id="JAVLET010000001">
    <property type="protein sequence ID" value="KAL0475761.1"/>
    <property type="molecule type" value="Genomic_DNA"/>
</dbReference>
<reference evidence="2 3" key="1">
    <citation type="submission" date="2023-09" db="EMBL/GenBank/DDBJ databases">
        <title>Multi-omics analysis of a traditional fermented food reveals byproduct-associated fungal strains for waste-to-food upcycling.</title>
        <authorList>
            <consortium name="Lawrence Berkeley National Laboratory"/>
            <person name="Rekdal V.M."/>
            <person name="Villalobos-Escobedo J.M."/>
            <person name="Rodriguez-Valeron N."/>
            <person name="Garcia M.O."/>
            <person name="Vasquez D.P."/>
            <person name="Damayanti I."/>
            <person name="Sorensen P.M."/>
            <person name="Baidoo E.E."/>
            <person name="De Carvalho A.C."/>
            <person name="Riley R."/>
            <person name="Lipzen A."/>
            <person name="He G."/>
            <person name="Yan M."/>
            <person name="Haridas S."/>
            <person name="Daum C."/>
            <person name="Yoshinaga Y."/>
            <person name="Ng V."/>
            <person name="Grigoriev I.V."/>
            <person name="Munk R."/>
            <person name="Nuraida L."/>
            <person name="Wijaya C.H."/>
            <person name="Morales P.-C."/>
            <person name="Keasling J.D."/>
        </authorList>
    </citation>
    <scope>NUCLEOTIDE SEQUENCE [LARGE SCALE GENOMIC DNA]</scope>
    <source>
        <strain evidence="2 3">FGSC 2613</strain>
    </source>
</reference>
<name>A0ABR3DV48_NEUIN</name>